<dbReference type="OrthoDB" id="2273864at2759"/>
<feature type="compositionally biased region" description="Basic and acidic residues" evidence="1">
    <location>
        <begin position="71"/>
        <end position="84"/>
    </location>
</feature>
<proteinExistence type="predicted"/>
<feature type="region of interest" description="Disordered" evidence="1">
    <location>
        <begin position="320"/>
        <end position="352"/>
    </location>
</feature>
<evidence type="ECO:0000313" key="3">
    <source>
        <dbReference type="Proteomes" id="UP000037035"/>
    </source>
</evidence>
<accession>A0A0L6VF54</accession>
<feature type="compositionally biased region" description="Polar residues" evidence="1">
    <location>
        <begin position="320"/>
        <end position="330"/>
    </location>
</feature>
<evidence type="ECO:0008006" key="4">
    <source>
        <dbReference type="Google" id="ProtNLM"/>
    </source>
</evidence>
<dbReference type="EMBL" id="LAVV01006691">
    <property type="protein sequence ID" value="KNZ58750.1"/>
    <property type="molecule type" value="Genomic_DNA"/>
</dbReference>
<keyword evidence="3" id="KW-1185">Reference proteome</keyword>
<evidence type="ECO:0000313" key="2">
    <source>
        <dbReference type="EMBL" id="KNZ58750.1"/>
    </source>
</evidence>
<protein>
    <recommendedName>
        <fullName evidence="4">Retrotransposon gag domain-containing protein</fullName>
    </recommendedName>
</protein>
<organism evidence="2 3">
    <name type="scientific">Puccinia sorghi</name>
    <dbReference type="NCBI Taxonomy" id="27349"/>
    <lineage>
        <taxon>Eukaryota</taxon>
        <taxon>Fungi</taxon>
        <taxon>Dikarya</taxon>
        <taxon>Basidiomycota</taxon>
        <taxon>Pucciniomycotina</taxon>
        <taxon>Pucciniomycetes</taxon>
        <taxon>Pucciniales</taxon>
        <taxon>Pucciniaceae</taxon>
        <taxon>Puccinia</taxon>
    </lineage>
</organism>
<sequence length="495" mass="54997">MPSYSADGSDSAGSSETVTLMESVTEQRARVDQLAIDVTQMGDMMKKMMSFLETSPILHPPPPVVQTAADQSREIPPHIQHPSDRPTQGPVAPDAGYHPPANQEFSHLSRLEPLKLQDVWFSGDSLQLASFLRTIRNFLRPRSSLFQTEARRVLWVAQHFGFRPSENRKTQAPSENWFSSLLLDNARKSGIVCQYADLEGLPFTLPALLTVEALLGEMIVIFGDKFSKENAKRQLANCRQRNLPIGEYNAQFSSIVYLVEDVEANRIEKYVAGLNPRIIHKAMGKEWRSANSLAKKMELASEAAADIDVLSTLPPVSSLANPHAPLSSSRPPGLFPPRHTPAQAPPDPDAMEIDATTSRSVTHASSLFDSSRSICRARKLCFRCLKPVVPGVHSGSLNCPNPPITMEQRQAFVERHRRSQNPAQVSAVEVPVSLPSQPTPLAFRKEDSPPEEPFQYPSPFEVADMSEFQLFTSVLIALRVDVFWSQLLSKRQEVC</sequence>
<name>A0A0L6VF54_9BASI</name>
<comment type="caution">
    <text evidence="2">The sequence shown here is derived from an EMBL/GenBank/DDBJ whole genome shotgun (WGS) entry which is preliminary data.</text>
</comment>
<evidence type="ECO:0000256" key="1">
    <source>
        <dbReference type="SAM" id="MobiDB-lite"/>
    </source>
</evidence>
<feature type="region of interest" description="Disordered" evidence="1">
    <location>
        <begin position="65"/>
        <end position="102"/>
    </location>
</feature>
<dbReference type="VEuPathDB" id="FungiDB:VP01_1869g1"/>
<gene>
    <name evidence="2" type="ORF">VP01_1869g1</name>
</gene>
<feature type="compositionally biased region" description="Low complexity" evidence="1">
    <location>
        <begin position="1"/>
        <end position="15"/>
    </location>
</feature>
<dbReference type="AlphaFoldDB" id="A0A0L6VF54"/>
<feature type="compositionally biased region" description="Pro residues" evidence="1">
    <location>
        <begin position="333"/>
        <end position="348"/>
    </location>
</feature>
<dbReference type="Proteomes" id="UP000037035">
    <property type="component" value="Unassembled WGS sequence"/>
</dbReference>
<feature type="region of interest" description="Disordered" evidence="1">
    <location>
        <begin position="1"/>
        <end position="21"/>
    </location>
</feature>
<reference evidence="2 3" key="1">
    <citation type="submission" date="2015-08" db="EMBL/GenBank/DDBJ databases">
        <title>Next Generation Sequencing and Analysis of the Genome of Puccinia sorghi L Schw, the Causal Agent of Maize Common Rust.</title>
        <authorList>
            <person name="Rochi L."/>
            <person name="Burguener G."/>
            <person name="Darino M."/>
            <person name="Turjanski A."/>
            <person name="Kreff E."/>
            <person name="Dieguez M.J."/>
            <person name="Sacco F."/>
        </authorList>
    </citation>
    <scope>NUCLEOTIDE SEQUENCE [LARGE SCALE GENOMIC DNA]</scope>
    <source>
        <strain evidence="2 3">RO10H11247</strain>
    </source>
</reference>